<dbReference type="Pfam" id="PF11721">
    <property type="entry name" value="Malectin"/>
    <property type="match status" value="1"/>
</dbReference>
<keyword evidence="4 12" id="KW-0732">Signal</keyword>
<evidence type="ECO:0000256" key="5">
    <source>
        <dbReference type="ARBA" id="ARBA00022824"/>
    </source>
</evidence>
<comment type="similarity">
    <text evidence="2">Belongs to the malectin family.</text>
</comment>
<evidence type="ECO:0000313" key="14">
    <source>
        <dbReference type="EMBL" id="KAF6016406.1"/>
    </source>
</evidence>
<reference evidence="14" key="1">
    <citation type="submission" date="2020-06" db="EMBL/GenBank/DDBJ databases">
        <title>Draft genome of Bugula neritina, a colonial animal packing powerful symbionts and potential medicines.</title>
        <authorList>
            <person name="Rayko M."/>
        </authorList>
    </citation>
    <scope>NUCLEOTIDE SEQUENCE [LARGE SCALE GENOMIC DNA]</scope>
    <source>
        <strain evidence="14">Kwan_BN1</strain>
    </source>
</reference>
<dbReference type="EMBL" id="VXIV02003545">
    <property type="protein sequence ID" value="KAF6016406.1"/>
    <property type="molecule type" value="Genomic_DNA"/>
</dbReference>
<protein>
    <recommendedName>
        <fullName evidence="13">Malectin domain-containing protein</fullName>
    </recommendedName>
</protein>
<dbReference type="PANTHER" id="PTHR13460">
    <property type="match status" value="1"/>
</dbReference>
<evidence type="ECO:0000256" key="8">
    <source>
        <dbReference type="ARBA" id="ARBA00023180"/>
    </source>
</evidence>
<evidence type="ECO:0000256" key="7">
    <source>
        <dbReference type="ARBA" id="ARBA00023136"/>
    </source>
</evidence>
<evidence type="ECO:0000256" key="2">
    <source>
        <dbReference type="ARBA" id="ARBA00009141"/>
    </source>
</evidence>
<sequence>MGWWPSVTVQLLLLCNVAQSRAAVNVIWSVNAGGERHTDSSGIKYNKDTAAVGEASDYGRTMTIFRVPQQDQILYQTERYHTSDFSYNIPLKDDGDYVLVLKFSEVWFNAAHQKVFNVQLNGEDVVEQLDIYKEVGRGVAHDEIIPFKVKSKKLIVNGKKSDIVGKSVSLTLVKGYHDNPKLNAAYVAKAAVEEIPTLPPLDTPEEEDELEDEEDGEPLQKPPKPDDKIRKHTSGPKVQNPYAVSDSTSYIIPIFAAVAAFVPLLYCLCKI</sequence>
<keyword evidence="5" id="KW-0256">Endoplasmic reticulum</keyword>
<proteinExistence type="inferred from homology"/>
<feature type="domain" description="Malectin" evidence="13">
    <location>
        <begin position="26"/>
        <end position="184"/>
    </location>
</feature>
<dbReference type="OrthoDB" id="10013439at2759"/>
<organism evidence="14 15">
    <name type="scientific">Bugula neritina</name>
    <name type="common">Brown bryozoan</name>
    <name type="synonym">Sertularia neritina</name>
    <dbReference type="NCBI Taxonomy" id="10212"/>
    <lineage>
        <taxon>Eukaryota</taxon>
        <taxon>Metazoa</taxon>
        <taxon>Spiralia</taxon>
        <taxon>Lophotrochozoa</taxon>
        <taxon>Bryozoa</taxon>
        <taxon>Gymnolaemata</taxon>
        <taxon>Cheilostomatida</taxon>
        <taxon>Flustrina</taxon>
        <taxon>Buguloidea</taxon>
        <taxon>Bugulidae</taxon>
        <taxon>Bugula</taxon>
    </lineage>
</organism>
<dbReference type="InterPro" id="IPR021720">
    <property type="entry name" value="Malectin_dom"/>
</dbReference>
<dbReference type="GO" id="GO:0005789">
    <property type="term" value="C:endoplasmic reticulum membrane"/>
    <property type="evidence" value="ECO:0007669"/>
    <property type="project" value="UniProtKB-SubCell"/>
</dbReference>
<evidence type="ECO:0000256" key="1">
    <source>
        <dbReference type="ARBA" id="ARBA00004115"/>
    </source>
</evidence>
<evidence type="ECO:0000256" key="11">
    <source>
        <dbReference type="SAM" id="Phobius"/>
    </source>
</evidence>
<gene>
    <name evidence="14" type="ORF">EB796_025290</name>
</gene>
<evidence type="ECO:0000256" key="4">
    <source>
        <dbReference type="ARBA" id="ARBA00022729"/>
    </source>
</evidence>
<evidence type="ECO:0000259" key="13">
    <source>
        <dbReference type="Pfam" id="PF11721"/>
    </source>
</evidence>
<feature type="region of interest" description="Disordered" evidence="10">
    <location>
        <begin position="197"/>
        <end position="240"/>
    </location>
</feature>
<dbReference type="InterPro" id="IPR039155">
    <property type="entry name" value="MLEC"/>
</dbReference>
<evidence type="ECO:0000313" key="15">
    <source>
        <dbReference type="Proteomes" id="UP000593567"/>
    </source>
</evidence>
<evidence type="ECO:0000256" key="6">
    <source>
        <dbReference type="ARBA" id="ARBA00022989"/>
    </source>
</evidence>
<evidence type="ECO:0000256" key="12">
    <source>
        <dbReference type="SAM" id="SignalP"/>
    </source>
</evidence>
<evidence type="ECO:0000256" key="3">
    <source>
        <dbReference type="ARBA" id="ARBA00022692"/>
    </source>
</evidence>
<keyword evidence="3 11" id="KW-0812">Transmembrane</keyword>
<feature type="signal peptide" evidence="12">
    <location>
        <begin position="1"/>
        <end position="22"/>
    </location>
</feature>
<feature type="chain" id="PRO_5029900208" description="Malectin domain-containing protein" evidence="12">
    <location>
        <begin position="23"/>
        <end position="271"/>
    </location>
</feature>
<dbReference type="Proteomes" id="UP000593567">
    <property type="component" value="Unassembled WGS sequence"/>
</dbReference>
<name>A0A7J7IS90_BUGNE</name>
<keyword evidence="8" id="KW-0325">Glycoprotein</keyword>
<dbReference type="Gene3D" id="2.60.120.430">
    <property type="entry name" value="Galactose-binding lectin"/>
    <property type="match status" value="1"/>
</dbReference>
<dbReference type="AlphaFoldDB" id="A0A7J7IS90"/>
<keyword evidence="15" id="KW-1185">Reference proteome</keyword>
<keyword evidence="6 11" id="KW-1133">Transmembrane helix</keyword>
<comment type="subcellular location">
    <subcellularLocation>
        <location evidence="1">Endoplasmic reticulum membrane</location>
        <topology evidence="1">Single-pass type I membrane protein</topology>
    </subcellularLocation>
</comment>
<feature type="transmembrane region" description="Helical" evidence="11">
    <location>
        <begin position="250"/>
        <end position="269"/>
    </location>
</feature>
<evidence type="ECO:0000256" key="9">
    <source>
        <dbReference type="ARBA" id="ARBA00023277"/>
    </source>
</evidence>
<keyword evidence="7 11" id="KW-0472">Membrane</keyword>
<keyword evidence="9" id="KW-0119">Carbohydrate metabolism</keyword>
<accession>A0A7J7IS90</accession>
<evidence type="ECO:0000256" key="10">
    <source>
        <dbReference type="SAM" id="MobiDB-lite"/>
    </source>
</evidence>
<dbReference type="PANTHER" id="PTHR13460:SF0">
    <property type="entry name" value="MALECTIN"/>
    <property type="match status" value="1"/>
</dbReference>
<feature type="compositionally biased region" description="Acidic residues" evidence="10">
    <location>
        <begin position="203"/>
        <end position="217"/>
    </location>
</feature>
<dbReference type="GO" id="GO:0030246">
    <property type="term" value="F:carbohydrate binding"/>
    <property type="evidence" value="ECO:0007669"/>
    <property type="project" value="InterPro"/>
</dbReference>
<comment type="caution">
    <text evidence="14">The sequence shown here is derived from an EMBL/GenBank/DDBJ whole genome shotgun (WGS) entry which is preliminary data.</text>
</comment>